<evidence type="ECO:0000313" key="5">
    <source>
        <dbReference type="Proteomes" id="UP000648663"/>
    </source>
</evidence>
<evidence type="ECO:0000256" key="1">
    <source>
        <dbReference type="SAM" id="MobiDB-lite"/>
    </source>
</evidence>
<evidence type="ECO:0000313" key="4">
    <source>
        <dbReference type="Proteomes" id="UP000552836"/>
    </source>
</evidence>
<sequence>MTDAGENRPVPEAPTMRPISKIFRARQVHREMIYDGLARCGSLGHWWSQREAAHERATTVKEAAVAAAPAIRLCTGCPETGVDGRCALRAQLDSYTGLAAGLAWVRGRPKQVSMDPPRSTRSSQPLAS</sequence>
<comment type="caution">
    <text evidence="3">The sequence shown here is derived from an EMBL/GenBank/DDBJ whole genome shotgun (WGS) entry which is preliminary data.</text>
</comment>
<accession>A0A846LV36</accession>
<name>A0A846LV36_9ACTN</name>
<evidence type="ECO:0000313" key="2">
    <source>
        <dbReference type="EMBL" id="GGL85801.1"/>
    </source>
</evidence>
<reference evidence="2" key="1">
    <citation type="journal article" date="2014" name="Int. J. Syst. Evol. Microbiol.">
        <title>Complete genome of a new Firmicutes species belonging to the dominant human colonic microbiota ('Ruminococcus bicirculans') reveals two chromosomes and a selective capacity to utilize plant glucans.</title>
        <authorList>
            <consortium name="NISC Comparative Sequencing Program"/>
            <person name="Wegmann U."/>
            <person name="Louis P."/>
            <person name="Goesmann A."/>
            <person name="Henrissat B."/>
            <person name="Duncan S.H."/>
            <person name="Flint H.J."/>
        </authorList>
    </citation>
    <scope>NUCLEOTIDE SEQUENCE</scope>
    <source>
        <strain evidence="2">CGMCC 4.5581</strain>
    </source>
</reference>
<reference evidence="3 4" key="3">
    <citation type="submission" date="2020-02" db="EMBL/GenBank/DDBJ databases">
        <title>Sequencing the genomes of 1000 actinobacteria strains.</title>
        <authorList>
            <person name="Klenk H.-P."/>
        </authorList>
    </citation>
    <scope>NUCLEOTIDE SEQUENCE [LARGE SCALE GENOMIC DNA]</scope>
    <source>
        <strain evidence="3 4">DSM 45201</strain>
    </source>
</reference>
<dbReference type="EMBL" id="BMMI01000018">
    <property type="protein sequence ID" value="GGL85801.1"/>
    <property type="molecule type" value="Genomic_DNA"/>
</dbReference>
<feature type="compositionally biased region" description="Polar residues" evidence="1">
    <location>
        <begin position="119"/>
        <end position="128"/>
    </location>
</feature>
<gene>
    <name evidence="3" type="ORF">FB380_004732</name>
    <name evidence="2" type="ORF">GCM10011589_47760</name>
</gene>
<proteinExistence type="predicted"/>
<organism evidence="3 4">
    <name type="scientific">Modestobacter marinus</name>
    <dbReference type="NCBI Taxonomy" id="477641"/>
    <lineage>
        <taxon>Bacteria</taxon>
        <taxon>Bacillati</taxon>
        <taxon>Actinomycetota</taxon>
        <taxon>Actinomycetes</taxon>
        <taxon>Geodermatophilales</taxon>
        <taxon>Geodermatophilaceae</taxon>
        <taxon>Modestobacter</taxon>
    </lineage>
</organism>
<dbReference type="Proteomes" id="UP000552836">
    <property type="component" value="Unassembled WGS sequence"/>
</dbReference>
<protein>
    <submittedName>
        <fullName evidence="3">Uncharacterized protein</fullName>
    </submittedName>
</protein>
<evidence type="ECO:0000313" key="3">
    <source>
        <dbReference type="EMBL" id="NIH70222.1"/>
    </source>
</evidence>
<reference evidence="5" key="2">
    <citation type="journal article" date="2019" name="Int. J. Syst. Evol. Microbiol.">
        <title>The Global Catalogue of Microorganisms (GCM) 10K type strain sequencing project: providing services to taxonomists for standard genome sequencing and annotation.</title>
        <authorList>
            <consortium name="The Broad Institute Genomics Platform"/>
            <consortium name="The Broad Institute Genome Sequencing Center for Infectious Disease"/>
            <person name="Wu L."/>
            <person name="Ma J."/>
        </authorList>
    </citation>
    <scope>NUCLEOTIDE SEQUENCE [LARGE SCALE GENOMIC DNA]</scope>
    <source>
        <strain evidence="5">CGMCC 4.5581</strain>
    </source>
</reference>
<dbReference type="AlphaFoldDB" id="A0A846LV36"/>
<dbReference type="EMBL" id="JAAMPA010000004">
    <property type="protein sequence ID" value="NIH70222.1"/>
    <property type="molecule type" value="Genomic_DNA"/>
</dbReference>
<dbReference type="RefSeq" id="WP_166757776.1">
    <property type="nucleotide sequence ID" value="NZ_BAABJU010000061.1"/>
</dbReference>
<reference evidence="2" key="4">
    <citation type="submission" date="2024-05" db="EMBL/GenBank/DDBJ databases">
        <authorList>
            <person name="Sun Q."/>
            <person name="Zhou Y."/>
        </authorList>
    </citation>
    <scope>NUCLEOTIDE SEQUENCE</scope>
    <source>
        <strain evidence="2">CGMCC 4.5581</strain>
    </source>
</reference>
<dbReference type="Proteomes" id="UP000648663">
    <property type="component" value="Unassembled WGS sequence"/>
</dbReference>
<feature type="region of interest" description="Disordered" evidence="1">
    <location>
        <begin position="107"/>
        <end position="128"/>
    </location>
</feature>
<keyword evidence="5" id="KW-1185">Reference proteome</keyword>